<dbReference type="InterPro" id="IPR012340">
    <property type="entry name" value="NA-bd_OB-fold"/>
</dbReference>
<evidence type="ECO:0000313" key="2">
    <source>
        <dbReference type="EMBL" id="CAB4138741.1"/>
    </source>
</evidence>
<reference evidence="2" key="1">
    <citation type="submission" date="2020-04" db="EMBL/GenBank/DDBJ databases">
        <authorList>
            <person name="Chiriac C."/>
            <person name="Salcher M."/>
            <person name="Ghai R."/>
            <person name="Kavagutti S V."/>
        </authorList>
    </citation>
    <scope>NUCLEOTIDE SEQUENCE</scope>
</reference>
<organism evidence="2">
    <name type="scientific">uncultured Caudovirales phage</name>
    <dbReference type="NCBI Taxonomy" id="2100421"/>
    <lineage>
        <taxon>Viruses</taxon>
        <taxon>Duplodnaviria</taxon>
        <taxon>Heunggongvirae</taxon>
        <taxon>Uroviricota</taxon>
        <taxon>Caudoviricetes</taxon>
        <taxon>Peduoviridae</taxon>
        <taxon>Maltschvirus</taxon>
        <taxon>Maltschvirus maltsch</taxon>
    </lineage>
</organism>
<protein>
    <submittedName>
        <fullName evidence="2">Uncharacterized protein</fullName>
    </submittedName>
</protein>
<evidence type="ECO:0000256" key="1">
    <source>
        <dbReference type="SAM" id="MobiDB-lite"/>
    </source>
</evidence>
<feature type="region of interest" description="Disordered" evidence="1">
    <location>
        <begin position="157"/>
        <end position="180"/>
    </location>
</feature>
<accession>A0A6J5LXB8</accession>
<sequence length="180" mass="19091">MANKKINFTSPFGVAKYPHISSPDTKGKYADNKFKTKLVFDLKDPATQAFVKACDDAATDIHGSAGAKLYKPYKVDEEAGTVEFTFKSQYAPAIFDAKNQSAQKAKVGGGSVIRILGSFIEYDKGITAALNQVQIKSLSSFGSSGFDAVDDGYEYDEADAAPATSDDGEGDSSGGSKLDI</sequence>
<proteinExistence type="predicted"/>
<gene>
    <name evidence="2" type="ORF">UFOVP344_13</name>
</gene>
<dbReference type="Gene3D" id="2.40.50.140">
    <property type="entry name" value="Nucleic acid-binding proteins"/>
    <property type="match status" value="1"/>
</dbReference>
<name>A0A6J5LXB8_9CAUD</name>
<dbReference type="SUPFAM" id="SSF50249">
    <property type="entry name" value="Nucleic acid-binding proteins"/>
    <property type="match status" value="1"/>
</dbReference>
<dbReference type="EMBL" id="LR796349">
    <property type="protein sequence ID" value="CAB4138741.1"/>
    <property type="molecule type" value="Genomic_DNA"/>
</dbReference>